<accession>A0A235FDJ7</accession>
<reference evidence="8 9" key="1">
    <citation type="submission" date="2017-07" db="EMBL/GenBank/DDBJ databases">
        <title>Fictibacillus sp. nov. GDSW-R2A3 Genome sequencing and assembly.</title>
        <authorList>
            <person name="Mayilraj S."/>
        </authorList>
    </citation>
    <scope>NUCLEOTIDE SEQUENCE [LARGE SCALE GENOMIC DNA]</scope>
    <source>
        <strain evidence="8 9">GDSW-R2A3</strain>
    </source>
</reference>
<evidence type="ECO:0000256" key="4">
    <source>
        <dbReference type="ARBA" id="ARBA00022989"/>
    </source>
</evidence>
<evidence type="ECO:0000259" key="7">
    <source>
        <dbReference type="Pfam" id="PF00892"/>
    </source>
</evidence>
<keyword evidence="9" id="KW-1185">Reference proteome</keyword>
<proteinExistence type="inferred from homology"/>
<dbReference type="EMBL" id="NOII01000001">
    <property type="protein sequence ID" value="OYD59428.1"/>
    <property type="molecule type" value="Genomic_DNA"/>
</dbReference>
<gene>
    <name evidence="8" type="ORF">CGZ90_05945</name>
</gene>
<feature type="domain" description="EamA" evidence="7">
    <location>
        <begin position="147"/>
        <end position="281"/>
    </location>
</feature>
<feature type="transmembrane region" description="Helical" evidence="6">
    <location>
        <begin position="177"/>
        <end position="197"/>
    </location>
</feature>
<comment type="subcellular location">
    <subcellularLocation>
        <location evidence="1">Endomembrane system</location>
        <topology evidence="1">Multi-pass membrane protein</topology>
    </subcellularLocation>
</comment>
<organism evidence="8 9">
    <name type="scientific">Fictibacillus aquaticus</name>
    <dbReference type="NCBI Taxonomy" id="2021314"/>
    <lineage>
        <taxon>Bacteria</taxon>
        <taxon>Bacillati</taxon>
        <taxon>Bacillota</taxon>
        <taxon>Bacilli</taxon>
        <taxon>Bacillales</taxon>
        <taxon>Fictibacillaceae</taxon>
        <taxon>Fictibacillus</taxon>
    </lineage>
</organism>
<feature type="domain" description="EamA" evidence="7">
    <location>
        <begin position="4"/>
        <end position="134"/>
    </location>
</feature>
<evidence type="ECO:0000256" key="5">
    <source>
        <dbReference type="ARBA" id="ARBA00023136"/>
    </source>
</evidence>
<dbReference type="AlphaFoldDB" id="A0A235FDJ7"/>
<feature type="transmembrane region" description="Helical" evidence="6">
    <location>
        <begin position="62"/>
        <end position="83"/>
    </location>
</feature>
<evidence type="ECO:0000313" key="8">
    <source>
        <dbReference type="EMBL" id="OYD59428.1"/>
    </source>
</evidence>
<dbReference type="InterPro" id="IPR000620">
    <property type="entry name" value="EamA_dom"/>
</dbReference>
<protein>
    <submittedName>
        <fullName evidence="8">EamA family transporter</fullName>
    </submittedName>
</protein>
<dbReference type="Proteomes" id="UP000215059">
    <property type="component" value="Unassembled WGS sequence"/>
</dbReference>
<dbReference type="RefSeq" id="WP_094251389.1">
    <property type="nucleotide sequence ID" value="NZ_JBHLXL010000001.1"/>
</dbReference>
<feature type="transmembrane region" description="Helical" evidence="6">
    <location>
        <begin position="89"/>
        <end position="110"/>
    </location>
</feature>
<feature type="transmembrane region" description="Helical" evidence="6">
    <location>
        <begin position="241"/>
        <end position="260"/>
    </location>
</feature>
<dbReference type="OrthoDB" id="2352272at2"/>
<evidence type="ECO:0000256" key="3">
    <source>
        <dbReference type="ARBA" id="ARBA00022692"/>
    </source>
</evidence>
<dbReference type="SUPFAM" id="SSF103481">
    <property type="entry name" value="Multidrug resistance efflux transporter EmrE"/>
    <property type="match status" value="2"/>
</dbReference>
<feature type="transmembrane region" description="Helical" evidence="6">
    <location>
        <begin position="209"/>
        <end position="229"/>
    </location>
</feature>
<feature type="transmembrane region" description="Helical" evidence="6">
    <location>
        <begin position="34"/>
        <end position="50"/>
    </location>
</feature>
<dbReference type="PANTHER" id="PTHR32322">
    <property type="entry name" value="INNER MEMBRANE TRANSPORTER"/>
    <property type="match status" value="1"/>
</dbReference>
<dbReference type="Pfam" id="PF00892">
    <property type="entry name" value="EamA"/>
    <property type="match status" value="2"/>
</dbReference>
<sequence length="304" mass="32417">MTNFLYIFCLIIWGLNFIAVKIQGTPVSLELSLTYRLAATALLFLVLLLVMKPAGKPTRKDLPYIITFGLCNFALSYLCLYYATIMSSAAIVTLIFSLKVILTPVALRIFLKEKLHARLLTGGILGVFGVCLVIYPNLSSLQMTDLQGISLALLGTVITAIGDVSSARNARAKVNPVYANTFGFTAASLVMGALVLYQNGPILMPTAPTYLGALLYLTVVASFLAWLFYLKLIEDIGGAKAGYMVALFPAIGGIASVLIGESELTLFLVAGCAASCIGAGIALGIKLPFFSSKQKGIHDLGKNL</sequence>
<evidence type="ECO:0000256" key="2">
    <source>
        <dbReference type="ARBA" id="ARBA00007362"/>
    </source>
</evidence>
<dbReference type="GO" id="GO:0016020">
    <property type="term" value="C:membrane"/>
    <property type="evidence" value="ECO:0007669"/>
    <property type="project" value="UniProtKB-SubCell"/>
</dbReference>
<dbReference type="InterPro" id="IPR050638">
    <property type="entry name" value="AA-Vitamin_Transporters"/>
</dbReference>
<comment type="similarity">
    <text evidence="2">Belongs to the EamA transporter family.</text>
</comment>
<name>A0A235FDJ7_9BACL</name>
<keyword evidence="3 6" id="KW-0812">Transmembrane</keyword>
<dbReference type="InterPro" id="IPR037185">
    <property type="entry name" value="EmrE-like"/>
</dbReference>
<keyword evidence="5 6" id="KW-0472">Membrane</keyword>
<evidence type="ECO:0000256" key="1">
    <source>
        <dbReference type="ARBA" id="ARBA00004127"/>
    </source>
</evidence>
<feature type="transmembrane region" description="Helical" evidence="6">
    <location>
        <begin position="117"/>
        <end position="135"/>
    </location>
</feature>
<comment type="caution">
    <text evidence="8">The sequence shown here is derived from an EMBL/GenBank/DDBJ whole genome shotgun (WGS) entry which is preliminary data.</text>
</comment>
<evidence type="ECO:0000313" key="9">
    <source>
        <dbReference type="Proteomes" id="UP000215059"/>
    </source>
</evidence>
<feature type="transmembrane region" description="Helical" evidence="6">
    <location>
        <begin position="147"/>
        <end position="165"/>
    </location>
</feature>
<evidence type="ECO:0000256" key="6">
    <source>
        <dbReference type="SAM" id="Phobius"/>
    </source>
</evidence>
<keyword evidence="4 6" id="KW-1133">Transmembrane helix</keyword>
<feature type="transmembrane region" description="Helical" evidence="6">
    <location>
        <begin position="266"/>
        <end position="285"/>
    </location>
</feature>
<dbReference type="PANTHER" id="PTHR32322:SF2">
    <property type="entry name" value="EAMA DOMAIN-CONTAINING PROTEIN"/>
    <property type="match status" value="1"/>
</dbReference>